<reference evidence="1" key="1">
    <citation type="submission" date="2021-01" db="EMBL/GenBank/DDBJ databases">
        <authorList>
            <consortium name="Genoscope - CEA"/>
            <person name="William W."/>
        </authorList>
    </citation>
    <scope>NUCLEOTIDE SEQUENCE</scope>
</reference>
<comment type="caution">
    <text evidence="1">The sequence shown here is derived from an EMBL/GenBank/DDBJ whole genome shotgun (WGS) entry which is preliminary data.</text>
</comment>
<accession>A0A8S1TSI7</accession>
<dbReference type="EMBL" id="CAJJDP010000028">
    <property type="protein sequence ID" value="CAD8153929.1"/>
    <property type="molecule type" value="Genomic_DNA"/>
</dbReference>
<dbReference type="Proteomes" id="UP000683925">
    <property type="component" value="Unassembled WGS sequence"/>
</dbReference>
<dbReference type="AlphaFoldDB" id="A0A8S1TSI7"/>
<gene>
    <name evidence="1" type="ORF">POCTA_138.1.T0280274</name>
</gene>
<sequence>MEVKILSPQLGMHLYNFLFNQYPGVLHSQQVPTKQDVHYSQQVRLHESQPSQLSKLPSSHPSQYVTILSPQIGAHSPLLLNNQNPDLHLVQTPQIHKSQKLSHEKTQLMQPSKGSLFPSSHCSVPPTIQSPQKVTHLKNYHNHNIFHRCNLYIEVNIKINNYNIHHKESDYYPHIILNQQQNYFHMQENIFSQSFKVYNQKNKQNIIH</sequence>
<name>A0A8S1TSI7_PAROT</name>
<dbReference type="OMA" id="HMQENIF"/>
<evidence type="ECO:0000313" key="1">
    <source>
        <dbReference type="EMBL" id="CAD8153929.1"/>
    </source>
</evidence>
<protein>
    <submittedName>
        <fullName evidence="1">Uncharacterized protein</fullName>
    </submittedName>
</protein>
<organism evidence="1 2">
    <name type="scientific">Paramecium octaurelia</name>
    <dbReference type="NCBI Taxonomy" id="43137"/>
    <lineage>
        <taxon>Eukaryota</taxon>
        <taxon>Sar</taxon>
        <taxon>Alveolata</taxon>
        <taxon>Ciliophora</taxon>
        <taxon>Intramacronucleata</taxon>
        <taxon>Oligohymenophorea</taxon>
        <taxon>Peniculida</taxon>
        <taxon>Parameciidae</taxon>
        <taxon>Paramecium</taxon>
    </lineage>
</organism>
<keyword evidence="2" id="KW-1185">Reference proteome</keyword>
<evidence type="ECO:0000313" key="2">
    <source>
        <dbReference type="Proteomes" id="UP000683925"/>
    </source>
</evidence>
<proteinExistence type="predicted"/>